<evidence type="ECO:0000256" key="1">
    <source>
        <dbReference type="SAM" id="Coils"/>
    </source>
</evidence>
<dbReference type="AlphaFoldDB" id="G0V162"/>
<sequence>MRAVARCRQERDIQSLQEELRNCNALLERERGRLAALQSQKSGGDEVGHDNSDGDVEEKRRLISANTALRKRLAQLRLKGKEILLFPEVADLRNKTVAVLKEVRDINTEIKSLTITNDNLHVALREVQADERARDSLRSKQYREQQDLRDRQRELTDEWRQLERRDVQLHERCASLQQSVLFNMPEKEVVALKNEREQQEAVIKRLRDRHNYLKSLQYGLLDREKLAETKEGKAKLQAESEIEELRRLLRMRQQEFEDLKELYPCLTQ</sequence>
<gene>
    <name evidence="2" type="ORF">TCIL3000_11_8310</name>
</gene>
<evidence type="ECO:0000313" key="2">
    <source>
        <dbReference type="EMBL" id="CCC95383.1"/>
    </source>
</evidence>
<accession>G0V162</accession>
<dbReference type="EMBL" id="HE575324">
    <property type="protein sequence ID" value="CCC95383.1"/>
    <property type="molecule type" value="Genomic_DNA"/>
</dbReference>
<proteinExistence type="predicted"/>
<reference evidence="2" key="1">
    <citation type="journal article" date="2012" name="Proc. Natl. Acad. Sci. U.S.A.">
        <title>Antigenic diversity is generated by distinct evolutionary mechanisms in African trypanosome species.</title>
        <authorList>
            <person name="Jackson A.P."/>
            <person name="Berry A."/>
            <person name="Aslett M."/>
            <person name="Allison H.C."/>
            <person name="Burton P."/>
            <person name="Vavrova-Anderson J."/>
            <person name="Brown R."/>
            <person name="Browne H."/>
            <person name="Corton N."/>
            <person name="Hauser H."/>
            <person name="Gamble J."/>
            <person name="Gilderthorp R."/>
            <person name="Marcello L."/>
            <person name="McQuillan J."/>
            <person name="Otto T.D."/>
            <person name="Quail M.A."/>
            <person name="Sanders M.J."/>
            <person name="van Tonder A."/>
            <person name="Ginger M.L."/>
            <person name="Field M.C."/>
            <person name="Barry J.D."/>
            <person name="Hertz-Fowler C."/>
            <person name="Berriman M."/>
        </authorList>
    </citation>
    <scope>NUCLEOTIDE SEQUENCE</scope>
    <source>
        <strain evidence="2">IL3000</strain>
    </source>
</reference>
<dbReference type="VEuPathDB" id="TriTrypDB:TcIL3000.11.8310"/>
<feature type="coiled-coil region" evidence="1">
    <location>
        <begin position="13"/>
        <end position="79"/>
    </location>
</feature>
<organism evidence="2">
    <name type="scientific">Trypanosoma congolense (strain IL3000)</name>
    <dbReference type="NCBI Taxonomy" id="1068625"/>
    <lineage>
        <taxon>Eukaryota</taxon>
        <taxon>Discoba</taxon>
        <taxon>Euglenozoa</taxon>
        <taxon>Kinetoplastea</taxon>
        <taxon>Metakinetoplastina</taxon>
        <taxon>Trypanosomatida</taxon>
        <taxon>Trypanosomatidae</taxon>
        <taxon>Trypanosoma</taxon>
        <taxon>Nannomonas</taxon>
    </lineage>
</organism>
<feature type="coiled-coil region" evidence="1">
    <location>
        <begin position="235"/>
        <end position="262"/>
    </location>
</feature>
<keyword evidence="1" id="KW-0175">Coiled coil</keyword>
<name>G0V162_TRYCI</name>
<protein>
    <submittedName>
        <fullName evidence="2">Uncharacterized protein TCIL3000_11_8310</fullName>
    </submittedName>
</protein>